<evidence type="ECO:0000313" key="1">
    <source>
        <dbReference type="EMBL" id="RAL14362.1"/>
    </source>
</evidence>
<dbReference type="GeneID" id="37201113"/>
<dbReference type="EMBL" id="KZ824275">
    <property type="protein sequence ID" value="RAL14362.1"/>
    <property type="molecule type" value="Genomic_DNA"/>
</dbReference>
<gene>
    <name evidence="1" type="ORF">BO97DRAFT_422781</name>
</gene>
<dbReference type="VEuPathDB" id="FungiDB:BO97DRAFT_422781"/>
<reference evidence="1 2" key="1">
    <citation type="submission" date="2018-02" db="EMBL/GenBank/DDBJ databases">
        <title>The genomes of Aspergillus section Nigri reveals drivers in fungal speciation.</title>
        <authorList>
            <consortium name="DOE Joint Genome Institute"/>
            <person name="Vesth T.C."/>
            <person name="Nybo J."/>
            <person name="Theobald S."/>
            <person name="Brandl J."/>
            <person name="Frisvad J.C."/>
            <person name="Nielsen K.F."/>
            <person name="Lyhne E.K."/>
            <person name="Kogle M.E."/>
            <person name="Kuo A."/>
            <person name="Riley R."/>
            <person name="Clum A."/>
            <person name="Nolan M."/>
            <person name="Lipzen A."/>
            <person name="Salamov A."/>
            <person name="Henrissat B."/>
            <person name="Wiebenga A."/>
            <person name="De vries R.P."/>
            <person name="Grigoriev I.V."/>
            <person name="Mortensen U.H."/>
            <person name="Andersen M.R."/>
            <person name="Baker S.E."/>
        </authorList>
    </citation>
    <scope>NUCLEOTIDE SEQUENCE [LARGE SCALE GENOMIC DNA]</scope>
    <source>
        <strain evidence="1 2">CBS 101889</strain>
    </source>
</reference>
<dbReference type="RefSeq" id="XP_025553516.1">
    <property type="nucleotide sequence ID" value="XM_025696824.1"/>
</dbReference>
<sequence length="234" mass="25939">MGAFKLAWRLIVRAGSGSPSCQSKLLAETELRPIQLGFTDEAECGTAKHESWGEPSNSSLAATRELPQMELAVSERLPRARMFDSIVAVLRCSSARLGTPAPTGFSAHVYQMFLALAWVSRPVYGRLFTQPRHVESIRLAWHRPATIPLDGLRKTGGMKIGLYWDSGAYTWLTDSVKVQSSLAENDGSKSSYIVDTVDLLCAWKNVMRRDIPNIHDSLHRHHDLSKSKSSVCSL</sequence>
<dbReference type="AlphaFoldDB" id="A0A395I2G0"/>
<evidence type="ECO:0000313" key="2">
    <source>
        <dbReference type="Proteomes" id="UP000248961"/>
    </source>
</evidence>
<dbReference type="Proteomes" id="UP000248961">
    <property type="component" value="Unassembled WGS sequence"/>
</dbReference>
<accession>A0A395I2G0</accession>
<protein>
    <submittedName>
        <fullName evidence="1">Uncharacterized protein</fullName>
    </submittedName>
</protein>
<proteinExistence type="predicted"/>
<keyword evidence="2" id="KW-1185">Reference proteome</keyword>
<organism evidence="1 2">
    <name type="scientific">Aspergillus homomorphus (strain CBS 101889)</name>
    <dbReference type="NCBI Taxonomy" id="1450537"/>
    <lineage>
        <taxon>Eukaryota</taxon>
        <taxon>Fungi</taxon>
        <taxon>Dikarya</taxon>
        <taxon>Ascomycota</taxon>
        <taxon>Pezizomycotina</taxon>
        <taxon>Eurotiomycetes</taxon>
        <taxon>Eurotiomycetidae</taxon>
        <taxon>Eurotiales</taxon>
        <taxon>Aspergillaceae</taxon>
        <taxon>Aspergillus</taxon>
        <taxon>Aspergillus subgen. Circumdati</taxon>
    </lineage>
</organism>
<name>A0A395I2G0_ASPHC</name>